<evidence type="ECO:0000313" key="2">
    <source>
        <dbReference type="EMBL" id="KAL2037804.1"/>
    </source>
</evidence>
<evidence type="ECO:0000313" key="3">
    <source>
        <dbReference type="Proteomes" id="UP001590950"/>
    </source>
</evidence>
<evidence type="ECO:0000256" key="1">
    <source>
        <dbReference type="SAM" id="MobiDB-lite"/>
    </source>
</evidence>
<accession>A0ABR3ZZ41</accession>
<proteinExistence type="predicted"/>
<evidence type="ECO:0008006" key="4">
    <source>
        <dbReference type="Google" id="ProtNLM"/>
    </source>
</evidence>
<organism evidence="2 3">
    <name type="scientific">Stereocaulon virgatum</name>
    <dbReference type="NCBI Taxonomy" id="373712"/>
    <lineage>
        <taxon>Eukaryota</taxon>
        <taxon>Fungi</taxon>
        <taxon>Dikarya</taxon>
        <taxon>Ascomycota</taxon>
        <taxon>Pezizomycotina</taxon>
        <taxon>Lecanoromycetes</taxon>
        <taxon>OSLEUM clade</taxon>
        <taxon>Lecanoromycetidae</taxon>
        <taxon>Lecanorales</taxon>
        <taxon>Lecanorineae</taxon>
        <taxon>Stereocaulaceae</taxon>
        <taxon>Stereocaulon</taxon>
    </lineage>
</organism>
<feature type="compositionally biased region" description="Polar residues" evidence="1">
    <location>
        <begin position="29"/>
        <end position="50"/>
    </location>
</feature>
<feature type="region of interest" description="Disordered" evidence="1">
    <location>
        <begin position="1"/>
        <end position="154"/>
    </location>
</feature>
<comment type="caution">
    <text evidence="2">The sequence shown here is derived from an EMBL/GenBank/DDBJ whole genome shotgun (WGS) entry which is preliminary data.</text>
</comment>
<name>A0ABR3ZZ41_9LECA</name>
<dbReference type="Proteomes" id="UP001590950">
    <property type="component" value="Unassembled WGS sequence"/>
</dbReference>
<feature type="region of interest" description="Disordered" evidence="1">
    <location>
        <begin position="223"/>
        <end position="262"/>
    </location>
</feature>
<dbReference type="EMBL" id="JBEFKJ010000037">
    <property type="protein sequence ID" value="KAL2037804.1"/>
    <property type="molecule type" value="Genomic_DNA"/>
</dbReference>
<feature type="compositionally biased region" description="Basic and acidic residues" evidence="1">
    <location>
        <begin position="125"/>
        <end position="141"/>
    </location>
</feature>
<sequence>MLRLRKNRKNDSSKSFIMHGFRQGPISHTKLSSSLSGLPNSHRPSTPSTIHESRRPEPSPLQVHSAQRPRGSMPVPIHSQREQPDTDGFISTSWSEEDDSRFSSNLRQTDQTNTAEHNQSGGPVDRSHPIESDQDHDDGVRAADSNQPYQSTYRRQIYKAYRPAGIRQRGYTSRYAGSCGSKPLAHPGFPTLAGSYQNRSVATGQPAPNQPKRHAFPHILRAGRSDRNSLRGTADEQYTEPVLQGSARLSQSFDGRKRKRDSRRSYASLLEQLELPAEAFLAL</sequence>
<gene>
    <name evidence="2" type="ORF">N7G274_009529</name>
</gene>
<protein>
    <recommendedName>
        <fullName evidence="4">DUF4005 domain-containing protein</fullName>
    </recommendedName>
</protein>
<feature type="compositionally biased region" description="Polar residues" evidence="1">
    <location>
        <begin position="144"/>
        <end position="154"/>
    </location>
</feature>
<reference evidence="2 3" key="1">
    <citation type="submission" date="2024-09" db="EMBL/GenBank/DDBJ databases">
        <title>Rethinking Asexuality: The Enigmatic Case of Functional Sexual Genes in Lepraria (Stereocaulaceae).</title>
        <authorList>
            <person name="Doellman M."/>
            <person name="Sun Y."/>
            <person name="Barcenas-Pena A."/>
            <person name="Lumbsch H.T."/>
            <person name="Grewe F."/>
        </authorList>
    </citation>
    <scope>NUCLEOTIDE SEQUENCE [LARGE SCALE GENOMIC DNA]</scope>
    <source>
        <strain evidence="2 3">Mercado 3170</strain>
    </source>
</reference>
<keyword evidence="3" id="KW-1185">Reference proteome</keyword>
<feature type="compositionally biased region" description="Polar residues" evidence="1">
    <location>
        <begin position="102"/>
        <end position="121"/>
    </location>
</feature>